<evidence type="ECO:0000256" key="2">
    <source>
        <dbReference type="SAM" id="SignalP"/>
    </source>
</evidence>
<dbReference type="RefSeq" id="XP_002296232.1">
    <property type="nucleotide sequence ID" value="XM_002296196.1"/>
</dbReference>
<feature type="region of interest" description="Disordered" evidence="1">
    <location>
        <begin position="183"/>
        <end position="203"/>
    </location>
</feature>
<dbReference type="AlphaFoldDB" id="B5YN98"/>
<dbReference type="KEGG" id="tps:THAPS_23509"/>
<dbReference type="Proteomes" id="UP000001449">
    <property type="component" value="Chromosome 7"/>
</dbReference>
<sequence length="645" mass="69149">MASSSKAAAATLGSLLLLSATTTVVQSQATITAVPSSNNHLHAEQTTDQLTSASGGLFVVTANVPVTISRYNDDKYVDGEQPLTPYDAKVIVTSSCDTSETDVVPTLTWDFSTGGAINVDLNGVSNGGSMAFLQPASYSAEWTWNNFACDIYPTPAPFALSEISIPPTIVPLVTVTDNTGEEQSLNDFNQQKDNEGSSEDGIPFDETEYKAKNAAVSMRSFPFQMATSLFMGVLNTEAKPVFNRQLQDTCTYNVEVLLDGCVHPVEINAPKARVVDALIVNSVSSKGTGDDPCNYEYSADITFPVTENTQILDMSSGTVEIEPLAYSECIRPVDGRPFVDVSGKGLQSMPLVVESCEGVGSVSWSGEVTLDNEVESFTKNGNSTSHEQLALGEEWTQRALGEHASVASFSAFSIALMTNHAPSNLVEDALRAGLDEVRHARTSFNIASKLIGKDVSPGPLPASTHEFGHDMTTMALAVAREGCVDETLSALVAALEAENEQKYSIVDASVATWIKKELRIIAMDESNHSALAWRTLFWVCSVDAEACGVVKTEVLGAMNLESRFNHRFASMLAEKPASLAAMNTEWKRIYETLASLGPGSSNLEMRSAVCTGTEEVEETSILSQLTRSILRGVLCDAYAIRGIAV</sequence>
<accession>B5YN98</accession>
<dbReference type="GeneID" id="7447090"/>
<dbReference type="EMBL" id="CP001160">
    <property type="protein sequence ID" value="ACI64949.1"/>
    <property type="molecule type" value="Genomic_DNA"/>
</dbReference>
<reference evidence="3 4" key="2">
    <citation type="journal article" date="2008" name="Nature">
        <title>The Phaeodactylum genome reveals the evolutionary history of diatom genomes.</title>
        <authorList>
            <person name="Bowler C."/>
            <person name="Allen A.E."/>
            <person name="Badger J.H."/>
            <person name="Grimwood J."/>
            <person name="Jabbari K."/>
            <person name="Kuo A."/>
            <person name="Maheswari U."/>
            <person name="Martens C."/>
            <person name="Maumus F."/>
            <person name="Otillar R.P."/>
            <person name="Rayko E."/>
            <person name="Salamov A."/>
            <person name="Vandepoele K."/>
            <person name="Beszteri B."/>
            <person name="Gruber A."/>
            <person name="Heijde M."/>
            <person name="Katinka M."/>
            <person name="Mock T."/>
            <person name="Valentin K."/>
            <person name="Verret F."/>
            <person name="Berges J.A."/>
            <person name="Brownlee C."/>
            <person name="Cadoret J.P."/>
            <person name="Chiovitti A."/>
            <person name="Choi C.J."/>
            <person name="Coesel S."/>
            <person name="De Martino A."/>
            <person name="Detter J.C."/>
            <person name="Durkin C."/>
            <person name="Falciatore A."/>
            <person name="Fournet J."/>
            <person name="Haruta M."/>
            <person name="Huysman M.J."/>
            <person name="Jenkins B.D."/>
            <person name="Jiroutova K."/>
            <person name="Jorgensen R.E."/>
            <person name="Joubert Y."/>
            <person name="Kaplan A."/>
            <person name="Kroger N."/>
            <person name="Kroth P.G."/>
            <person name="La Roche J."/>
            <person name="Lindquist E."/>
            <person name="Lommer M."/>
            <person name="Martin-Jezequel V."/>
            <person name="Lopez P.J."/>
            <person name="Lucas S."/>
            <person name="Mangogna M."/>
            <person name="McGinnis K."/>
            <person name="Medlin L.K."/>
            <person name="Montsant A."/>
            <person name="Oudot-Le Secq M.P."/>
            <person name="Napoli C."/>
            <person name="Obornik M."/>
            <person name="Parker M.S."/>
            <person name="Petit J.L."/>
            <person name="Porcel B.M."/>
            <person name="Poulsen N."/>
            <person name="Robison M."/>
            <person name="Rychlewski L."/>
            <person name="Rynearson T.A."/>
            <person name="Schmutz J."/>
            <person name="Shapiro H."/>
            <person name="Siaut M."/>
            <person name="Stanley M."/>
            <person name="Sussman M.R."/>
            <person name="Taylor A.R."/>
            <person name="Vardi A."/>
            <person name="von Dassow P."/>
            <person name="Vyverman W."/>
            <person name="Willis A."/>
            <person name="Wyrwicz L.S."/>
            <person name="Rokhsar D.S."/>
            <person name="Weissenbach J."/>
            <person name="Armbrust E.V."/>
            <person name="Green B.R."/>
            <person name="Van de Peer Y."/>
            <person name="Grigoriev I.V."/>
        </authorList>
    </citation>
    <scope>NUCLEOTIDE SEQUENCE [LARGE SCALE GENOMIC DNA]</scope>
    <source>
        <strain evidence="3 4">CCMP1335</strain>
    </source>
</reference>
<dbReference type="CDD" id="cd00657">
    <property type="entry name" value="Ferritin_like"/>
    <property type="match status" value="1"/>
</dbReference>
<evidence type="ECO:0000256" key="1">
    <source>
        <dbReference type="SAM" id="MobiDB-lite"/>
    </source>
</evidence>
<evidence type="ECO:0000313" key="3">
    <source>
        <dbReference type="EMBL" id="ACI64949.1"/>
    </source>
</evidence>
<reference evidence="3 4" key="1">
    <citation type="journal article" date="2004" name="Science">
        <title>The genome of the diatom Thalassiosira pseudonana: ecology, evolution, and metabolism.</title>
        <authorList>
            <person name="Armbrust E.V."/>
            <person name="Berges J.A."/>
            <person name="Bowler C."/>
            <person name="Green B.R."/>
            <person name="Martinez D."/>
            <person name="Putnam N.H."/>
            <person name="Zhou S."/>
            <person name="Allen A.E."/>
            <person name="Apt K.E."/>
            <person name="Bechner M."/>
            <person name="Brzezinski M.A."/>
            <person name="Chaal B.K."/>
            <person name="Chiovitti A."/>
            <person name="Davis A.K."/>
            <person name="Demarest M.S."/>
            <person name="Detter J.C."/>
            <person name="Glavina T."/>
            <person name="Goodstein D."/>
            <person name="Hadi M.Z."/>
            <person name="Hellsten U."/>
            <person name="Hildebrand M."/>
            <person name="Jenkins B.D."/>
            <person name="Jurka J."/>
            <person name="Kapitonov V.V."/>
            <person name="Kroger N."/>
            <person name="Lau W.W."/>
            <person name="Lane T.W."/>
            <person name="Larimer F.W."/>
            <person name="Lippmeier J.C."/>
            <person name="Lucas S."/>
            <person name="Medina M."/>
            <person name="Montsant A."/>
            <person name="Obornik M."/>
            <person name="Parker M.S."/>
            <person name="Palenik B."/>
            <person name="Pazour G.J."/>
            <person name="Richardson P.M."/>
            <person name="Rynearson T.A."/>
            <person name="Saito M.A."/>
            <person name="Schwartz D.C."/>
            <person name="Thamatrakoln K."/>
            <person name="Valentin K."/>
            <person name="Vardi A."/>
            <person name="Wilkerson F.P."/>
            <person name="Rokhsar D.S."/>
        </authorList>
    </citation>
    <scope>NUCLEOTIDE SEQUENCE [LARGE SCALE GENOMIC DNA]</scope>
    <source>
        <strain evidence="3 4">CCMP1335</strain>
    </source>
</reference>
<keyword evidence="2" id="KW-0732">Signal</keyword>
<dbReference type="HOGENOM" id="CLU_424864_0_0_1"/>
<dbReference type="eggNOG" id="ENOG502S7RN">
    <property type="taxonomic scope" value="Eukaryota"/>
</dbReference>
<feature type="chain" id="PRO_5002841396" evidence="2">
    <location>
        <begin position="28"/>
        <end position="645"/>
    </location>
</feature>
<protein>
    <submittedName>
        <fullName evidence="3">Uncharacterized protein</fullName>
    </submittedName>
</protein>
<organism evidence="3 4">
    <name type="scientific">Thalassiosira pseudonana</name>
    <name type="common">Marine diatom</name>
    <name type="synonym">Cyclotella nana</name>
    <dbReference type="NCBI Taxonomy" id="35128"/>
    <lineage>
        <taxon>Eukaryota</taxon>
        <taxon>Sar</taxon>
        <taxon>Stramenopiles</taxon>
        <taxon>Ochrophyta</taxon>
        <taxon>Bacillariophyta</taxon>
        <taxon>Coscinodiscophyceae</taxon>
        <taxon>Thalassiosirophycidae</taxon>
        <taxon>Thalassiosirales</taxon>
        <taxon>Thalassiosiraceae</taxon>
        <taxon>Thalassiosira</taxon>
    </lineage>
</organism>
<proteinExistence type="predicted"/>
<dbReference type="InParanoid" id="B5YN98"/>
<name>B5YN98_THAPS</name>
<feature type="signal peptide" evidence="2">
    <location>
        <begin position="1"/>
        <end position="27"/>
    </location>
</feature>
<gene>
    <name evidence="3" type="ORF">THAPS_23509</name>
</gene>
<keyword evidence="4" id="KW-1185">Reference proteome</keyword>
<evidence type="ECO:0000313" key="4">
    <source>
        <dbReference type="Proteomes" id="UP000001449"/>
    </source>
</evidence>
<dbReference type="PANTHER" id="PTHR38081">
    <property type="entry name" value="WAP DOMAIN-CONTAINING PROTEIN"/>
    <property type="match status" value="1"/>
</dbReference>
<dbReference type="PANTHER" id="PTHR38081:SF1">
    <property type="entry name" value="WAP DOMAIN-CONTAINING PROTEIN"/>
    <property type="match status" value="1"/>
</dbReference>
<dbReference type="PaxDb" id="35128-Thaps23509"/>